<evidence type="ECO:0000256" key="12">
    <source>
        <dbReference type="ARBA" id="ARBA00022833"/>
    </source>
</evidence>
<dbReference type="InterPro" id="IPR001199">
    <property type="entry name" value="Cyt_B5-like_heme/steroid-bd"/>
</dbReference>
<keyword evidence="8 19" id="KW-0812">Transmembrane</keyword>
<comment type="pathway">
    <text evidence="4">Lipid metabolism.</text>
</comment>
<comment type="subcellular location">
    <subcellularLocation>
        <location evidence="2">Endoplasmic reticulum membrane</location>
        <topology evidence="2">Multi-pass membrane protein</topology>
    </subcellularLocation>
</comment>
<evidence type="ECO:0000256" key="1">
    <source>
        <dbReference type="ARBA" id="ARBA00001947"/>
    </source>
</evidence>
<dbReference type="GO" id="GO:0005506">
    <property type="term" value="F:iron ion binding"/>
    <property type="evidence" value="ECO:0007669"/>
    <property type="project" value="InterPro"/>
</dbReference>
<dbReference type="AlphaFoldDB" id="A0A5M9K135"/>
<evidence type="ECO:0000256" key="3">
    <source>
        <dbReference type="ARBA" id="ARBA00004991"/>
    </source>
</evidence>
<keyword evidence="9" id="KW-0479">Metal-binding</keyword>
<protein>
    <recommendedName>
        <fullName evidence="20">Cytochrome b5 heme-binding domain-containing protein</fullName>
    </recommendedName>
</protein>
<dbReference type="Gene3D" id="3.10.120.10">
    <property type="entry name" value="Cytochrome b5-like heme/steroid binding domain"/>
    <property type="match status" value="1"/>
</dbReference>
<evidence type="ECO:0000256" key="5">
    <source>
        <dbReference type="ARBA" id="ARBA00005747"/>
    </source>
</evidence>
<dbReference type="PANTHER" id="PTHR12863:SF1">
    <property type="entry name" value="FATTY ACID 2-HYDROXYLASE"/>
    <property type="match status" value="1"/>
</dbReference>
<dbReference type="PROSITE" id="PS50255">
    <property type="entry name" value="CYTOCHROME_B5_2"/>
    <property type="match status" value="1"/>
</dbReference>
<evidence type="ECO:0000256" key="16">
    <source>
        <dbReference type="ARBA" id="ARBA00023098"/>
    </source>
</evidence>
<proteinExistence type="inferred from homology"/>
<dbReference type="PROSITE" id="PS00191">
    <property type="entry name" value="CYTOCHROME_B5_1"/>
    <property type="match status" value="1"/>
</dbReference>
<dbReference type="EMBL" id="VICG01000004">
    <property type="protein sequence ID" value="KAA8572615.1"/>
    <property type="molecule type" value="Genomic_DNA"/>
</dbReference>
<dbReference type="GO" id="GO:0005789">
    <property type="term" value="C:endoplasmic reticulum membrane"/>
    <property type="evidence" value="ECO:0007669"/>
    <property type="project" value="UniProtKB-SubCell"/>
</dbReference>
<evidence type="ECO:0000256" key="10">
    <source>
        <dbReference type="ARBA" id="ARBA00022824"/>
    </source>
</evidence>
<evidence type="ECO:0000256" key="15">
    <source>
        <dbReference type="ARBA" id="ARBA00023004"/>
    </source>
</evidence>
<evidence type="ECO:0000256" key="14">
    <source>
        <dbReference type="ARBA" id="ARBA00023002"/>
    </source>
</evidence>
<dbReference type="Pfam" id="PF04116">
    <property type="entry name" value="FA_hydroxylase"/>
    <property type="match status" value="1"/>
</dbReference>
<dbReference type="InterPro" id="IPR018506">
    <property type="entry name" value="Cyt_B5_heme-BS"/>
</dbReference>
<evidence type="ECO:0000256" key="6">
    <source>
        <dbReference type="ARBA" id="ARBA00022516"/>
    </source>
</evidence>
<evidence type="ECO:0000259" key="20">
    <source>
        <dbReference type="PROSITE" id="PS50255"/>
    </source>
</evidence>
<evidence type="ECO:0000256" key="11">
    <source>
        <dbReference type="ARBA" id="ARBA00022832"/>
    </source>
</evidence>
<keyword evidence="7" id="KW-0349">Heme</keyword>
<evidence type="ECO:0000256" key="7">
    <source>
        <dbReference type="ARBA" id="ARBA00022617"/>
    </source>
</evidence>
<keyword evidence="13 19" id="KW-1133">Transmembrane helix</keyword>
<evidence type="ECO:0000256" key="8">
    <source>
        <dbReference type="ARBA" id="ARBA00022692"/>
    </source>
</evidence>
<keyword evidence="18" id="KW-0275">Fatty acid biosynthesis</keyword>
<evidence type="ECO:0000256" key="13">
    <source>
        <dbReference type="ARBA" id="ARBA00022989"/>
    </source>
</evidence>
<keyword evidence="12" id="KW-0862">Zinc</keyword>
<evidence type="ECO:0000256" key="4">
    <source>
        <dbReference type="ARBA" id="ARBA00005189"/>
    </source>
</evidence>
<reference evidence="21 22" key="1">
    <citation type="submission" date="2019-06" db="EMBL/GenBank/DDBJ databases">
        <title>Genome Sequence of the Brown Rot Fungal Pathogen Monilinia fructicola.</title>
        <authorList>
            <person name="De Miccolis Angelini R.M."/>
            <person name="Landi L."/>
            <person name="Abate D."/>
            <person name="Pollastro S."/>
            <person name="Romanazzi G."/>
            <person name="Faretra F."/>
        </authorList>
    </citation>
    <scope>NUCLEOTIDE SEQUENCE [LARGE SCALE GENOMIC DNA]</scope>
    <source>
        <strain evidence="21 22">Mfrc123</strain>
    </source>
</reference>
<evidence type="ECO:0000256" key="2">
    <source>
        <dbReference type="ARBA" id="ARBA00004477"/>
    </source>
</evidence>
<feature type="transmembrane region" description="Helical" evidence="19">
    <location>
        <begin position="70"/>
        <end position="88"/>
    </location>
</feature>
<dbReference type="GO" id="GO:0020037">
    <property type="term" value="F:heme binding"/>
    <property type="evidence" value="ECO:0007669"/>
    <property type="project" value="InterPro"/>
</dbReference>
<dbReference type="InterPro" id="IPR006694">
    <property type="entry name" value="Fatty_acid_hydroxylase"/>
</dbReference>
<keyword evidence="14" id="KW-0560">Oxidoreductase</keyword>
<comment type="caution">
    <text evidence="21">The sequence shown here is derived from an EMBL/GenBank/DDBJ whole genome shotgun (WGS) entry which is preliminary data.</text>
</comment>
<dbReference type="Proteomes" id="UP000322873">
    <property type="component" value="Unassembled WGS sequence"/>
</dbReference>
<evidence type="ECO:0000313" key="22">
    <source>
        <dbReference type="Proteomes" id="UP000322873"/>
    </source>
</evidence>
<feature type="transmembrane region" description="Helical" evidence="19">
    <location>
        <begin position="27"/>
        <end position="50"/>
    </location>
</feature>
<dbReference type="Pfam" id="PF00173">
    <property type="entry name" value="Cyt-b5"/>
    <property type="match status" value="1"/>
</dbReference>
<feature type="transmembrane region" description="Helical" evidence="19">
    <location>
        <begin position="474"/>
        <end position="491"/>
    </location>
</feature>
<dbReference type="GO" id="GO:0080132">
    <property type="term" value="F:fatty acid 2-hydroxylase activity"/>
    <property type="evidence" value="ECO:0007669"/>
    <property type="project" value="InterPro"/>
</dbReference>
<keyword evidence="6" id="KW-0444">Lipid biosynthesis</keyword>
<dbReference type="GO" id="GO:0006633">
    <property type="term" value="P:fatty acid biosynthetic process"/>
    <property type="evidence" value="ECO:0007669"/>
    <property type="project" value="UniProtKB-KW"/>
</dbReference>
<dbReference type="InterPro" id="IPR014430">
    <property type="entry name" value="Scs7"/>
</dbReference>
<keyword evidence="22" id="KW-1185">Reference proteome</keyword>
<sequence>MYFIIDPLELVLEEKKKKKKKKTPGDFANTSIYLPTCLLAYLPTCLLASLPLYLSHYVSHSVHPLNPGPFLFISSSCILFLIGTLLVLRKSPPYYCDYYYYYLLPTKKNLPISIPIPISTSTSTSTFASIITSYFLHSLHPPTTAFTSYFTHLISHPPTYLHHLHRLRFRSTAYRPAHPLSPLTPDTSLLFPLFMPVPPSPPKSSLSFFAICLPNPIATKHRISARLRFRRLIKKNSAIPRSFESYNRFDTLRSPLTIPQRVVMSQWVQGSFDVTDFVDSHPGGGELVLEYAGMDVTQILKDELSHTHSEAAYDVLEDSFIGFVATTKVIDTATKSTNPDNVVPLPPTQQGLKELKENGSANSLPVYASTGMSTEEDLNKETDLVDDYKTHKFLDLNRPLLMQIWRGGFSKEFYLEQVHRPRHYKGGESAPLFGNFLEPLSKTAWWVVPMVWLPPVTYGTYLASEGFDNIAGEAAYWLFGLFLWTLVEYILHRFLFHLDKWLPDNRAALTLHFLLHGIHHYLPMDRYRLVMPPTLFIVLATPFWKLAHTVFYWDWFVATAVFCGGIFGYICYDLTHYFLHHRTLPSYWRQLKKYHLQHHFMDYENGFGVTSRFWDCIFGTQLAPEPKTI</sequence>
<keyword evidence="15" id="KW-0408">Iron</keyword>
<evidence type="ECO:0000256" key="19">
    <source>
        <dbReference type="SAM" id="Phobius"/>
    </source>
</evidence>
<evidence type="ECO:0000256" key="17">
    <source>
        <dbReference type="ARBA" id="ARBA00023136"/>
    </source>
</evidence>
<evidence type="ECO:0000256" key="9">
    <source>
        <dbReference type="ARBA" id="ARBA00022723"/>
    </source>
</evidence>
<dbReference type="PANTHER" id="PTHR12863">
    <property type="entry name" value="FATTY ACID HYDROXYLASE"/>
    <property type="match status" value="1"/>
</dbReference>
<evidence type="ECO:0000313" key="21">
    <source>
        <dbReference type="EMBL" id="KAA8572615.1"/>
    </source>
</evidence>
<keyword evidence="10" id="KW-0256">Endoplasmic reticulum</keyword>
<feature type="transmembrane region" description="Helical" evidence="19">
    <location>
        <begin position="443"/>
        <end position="462"/>
    </location>
</feature>
<comment type="cofactor">
    <cofactor evidence="1">
        <name>Zn(2+)</name>
        <dbReference type="ChEBI" id="CHEBI:29105"/>
    </cofactor>
</comment>
<dbReference type="SUPFAM" id="SSF55856">
    <property type="entry name" value="Cytochrome b5-like heme/steroid binding domain"/>
    <property type="match status" value="1"/>
</dbReference>
<comment type="similarity">
    <text evidence="5">Belongs to the sterol desaturase family. SCS7 subfamily.</text>
</comment>
<organism evidence="21 22">
    <name type="scientific">Monilinia fructicola</name>
    <name type="common">Brown rot fungus</name>
    <name type="synonym">Ciboria fructicola</name>
    <dbReference type="NCBI Taxonomy" id="38448"/>
    <lineage>
        <taxon>Eukaryota</taxon>
        <taxon>Fungi</taxon>
        <taxon>Dikarya</taxon>
        <taxon>Ascomycota</taxon>
        <taxon>Pezizomycotina</taxon>
        <taxon>Leotiomycetes</taxon>
        <taxon>Helotiales</taxon>
        <taxon>Sclerotiniaceae</taxon>
        <taxon>Monilinia</taxon>
    </lineage>
</organism>
<dbReference type="InterPro" id="IPR036400">
    <property type="entry name" value="Cyt_B5-like_heme/steroid_sf"/>
</dbReference>
<comment type="pathway">
    <text evidence="3">Sphingolipid metabolism.</text>
</comment>
<name>A0A5M9K135_MONFR</name>
<dbReference type="VEuPathDB" id="FungiDB:MFRU_003g02030"/>
<gene>
    <name evidence="21" type="ORF">EYC84_003217</name>
</gene>
<keyword evidence="16" id="KW-0443">Lipid metabolism</keyword>
<accession>A0A5M9K135</accession>
<keyword evidence="17 19" id="KW-0472">Membrane</keyword>
<keyword evidence="11" id="KW-0276">Fatty acid metabolism</keyword>
<evidence type="ECO:0000256" key="18">
    <source>
        <dbReference type="ARBA" id="ARBA00023160"/>
    </source>
</evidence>
<feature type="domain" description="Cytochrome b5 heme-binding" evidence="20">
    <location>
        <begin position="272"/>
        <end position="325"/>
    </location>
</feature>
<feature type="transmembrane region" description="Helical" evidence="19">
    <location>
        <begin position="550"/>
        <end position="572"/>
    </location>
</feature>